<dbReference type="PROSITE" id="PS51269">
    <property type="entry name" value="COMM"/>
    <property type="match status" value="1"/>
</dbReference>
<organism evidence="3">
    <name type="scientific">Salpingoeca rosetta (strain ATCC 50818 / BSB-021)</name>
    <dbReference type="NCBI Taxonomy" id="946362"/>
    <lineage>
        <taxon>Eukaryota</taxon>
        <taxon>Choanoflagellata</taxon>
        <taxon>Craspedida</taxon>
        <taxon>Salpingoecidae</taxon>
        <taxon>Salpingoeca</taxon>
    </lineage>
</organism>
<dbReference type="Pfam" id="PF21672">
    <property type="entry name" value="COMM_HN"/>
    <property type="match status" value="1"/>
</dbReference>
<reference evidence="2" key="1">
    <citation type="submission" date="2009-08" db="EMBL/GenBank/DDBJ databases">
        <title>Annotation of Salpingoeca rosetta.</title>
        <authorList>
            <consortium name="The Broad Institute Genome Sequencing Platform"/>
            <person name="Russ C."/>
            <person name="Cuomo C."/>
            <person name="Burger G."/>
            <person name="Gray M.W."/>
            <person name="Holland P.W.H."/>
            <person name="King N."/>
            <person name="Lang F.B.F."/>
            <person name="Roger A.J."/>
            <person name="Ruiz-Trillo I."/>
            <person name="Young S.K."/>
            <person name="Zeng Q."/>
            <person name="Gargeya S."/>
            <person name="Alvarado L."/>
            <person name="Berlin A."/>
            <person name="Chapman S.B."/>
            <person name="Chen Z."/>
            <person name="Freedman E."/>
            <person name="Gellesch M."/>
            <person name="Goldberg J."/>
            <person name="Griggs A."/>
            <person name="Gujja S."/>
            <person name="Heilman E."/>
            <person name="Heiman D."/>
            <person name="Howarth C."/>
            <person name="Mehta T."/>
            <person name="Neiman D."/>
            <person name="Pearson M."/>
            <person name="Roberts A."/>
            <person name="Saif S."/>
            <person name="Shea T."/>
            <person name="Shenoy N."/>
            <person name="Sisk P."/>
            <person name="Stolte C."/>
            <person name="Sykes S."/>
            <person name="White J."/>
            <person name="Yandava C."/>
            <person name="Haas B."/>
            <person name="Nusbaum C."/>
            <person name="Birren B."/>
        </authorList>
    </citation>
    <scope>NUCLEOTIDE SEQUENCE [LARGE SCALE GENOMIC DNA]</scope>
    <source>
        <strain evidence="2">ATCC 50818</strain>
    </source>
</reference>
<sequence length="194" mass="20947">MVFGDSPAIKQAVETGNAIPAAQLKTILNRIFSRLLTKEDAFSATEKQQLAATFELELNDVQLLVDSLTLMIQTAAYHQLSEKAMAKHLTNAGLAEDHVMVFTKQWANKSAGIIDALRNSGFYSSQLETVAWSLDVGVADSVAGTTAQPNAKLQLGLSTSQGGTESITVAMTQPELEQFYDKLEQIQGQLDALS</sequence>
<dbReference type="EMBL" id="GL832995">
    <property type="protein sequence ID" value="EGD81141.1"/>
    <property type="molecule type" value="Genomic_DNA"/>
</dbReference>
<dbReference type="eggNOG" id="ENOG502QWQ2">
    <property type="taxonomic scope" value="Eukaryota"/>
</dbReference>
<evidence type="ECO:0000259" key="1">
    <source>
        <dbReference type="PROSITE" id="PS51269"/>
    </source>
</evidence>
<dbReference type="Pfam" id="PF07258">
    <property type="entry name" value="COMM_domain"/>
    <property type="match status" value="1"/>
</dbReference>
<dbReference type="GeneID" id="16068348"/>
<dbReference type="Proteomes" id="UP000007799">
    <property type="component" value="Unassembled WGS sequence"/>
</dbReference>
<dbReference type="KEGG" id="sre:PTSG_11178"/>
<evidence type="ECO:0000313" key="3">
    <source>
        <dbReference type="Proteomes" id="UP000007799"/>
    </source>
</evidence>
<dbReference type="PANTHER" id="PTHR12333">
    <property type="entry name" value="COMM DOMAIN CONTAINING PROTEIN 10"/>
    <property type="match status" value="1"/>
</dbReference>
<feature type="domain" description="COMM" evidence="1">
    <location>
        <begin position="126"/>
        <end position="194"/>
    </location>
</feature>
<protein>
    <recommendedName>
        <fullName evidence="1">COMM domain-containing protein</fullName>
    </recommendedName>
</protein>
<dbReference type="InterPro" id="IPR037361">
    <property type="entry name" value="COMMD10"/>
</dbReference>
<dbReference type="AlphaFoldDB" id="F2USN2"/>
<accession>F2USN2</accession>
<dbReference type="PANTHER" id="PTHR12333:SF0">
    <property type="entry name" value="COMM DOMAIN-CONTAINING PROTEIN 10"/>
    <property type="match status" value="1"/>
</dbReference>
<dbReference type="InParanoid" id="F2USN2"/>
<dbReference type="OMA" id="FVEFNHK"/>
<name>F2USN2_SALR5</name>
<dbReference type="STRING" id="946362.F2USN2"/>
<keyword evidence="3" id="KW-1185">Reference proteome</keyword>
<dbReference type="OrthoDB" id="77522at2759"/>
<proteinExistence type="predicted"/>
<dbReference type="InterPro" id="IPR017920">
    <property type="entry name" value="COMM"/>
</dbReference>
<evidence type="ECO:0000313" key="2">
    <source>
        <dbReference type="EMBL" id="EGD81141.1"/>
    </source>
</evidence>
<dbReference type="RefSeq" id="XP_004987826.1">
    <property type="nucleotide sequence ID" value="XM_004987769.1"/>
</dbReference>
<dbReference type="FunCoup" id="F2USN2">
    <property type="interactions" value="550"/>
</dbReference>
<gene>
    <name evidence="2" type="ORF">PTSG_11178</name>
</gene>